<keyword evidence="1" id="KW-0812">Transmembrane</keyword>
<keyword evidence="1" id="KW-0472">Membrane</keyword>
<reference evidence="2 3" key="1">
    <citation type="submission" date="2015-04" db="EMBL/GenBank/DDBJ databases">
        <title>Complete genome sequence of Schizopora paradoxa KUC8140, a cosmopolitan wood degrader in East Asia.</title>
        <authorList>
            <consortium name="DOE Joint Genome Institute"/>
            <person name="Min B."/>
            <person name="Park H."/>
            <person name="Jang Y."/>
            <person name="Kim J.-J."/>
            <person name="Kim K.H."/>
            <person name="Pangilinan J."/>
            <person name="Lipzen A."/>
            <person name="Riley R."/>
            <person name="Grigoriev I.V."/>
            <person name="Spatafora J.W."/>
            <person name="Choi I.-G."/>
        </authorList>
    </citation>
    <scope>NUCLEOTIDE SEQUENCE [LARGE SCALE GENOMIC DNA]</scope>
    <source>
        <strain evidence="2 3">KUC8140</strain>
    </source>
</reference>
<dbReference type="Proteomes" id="UP000053477">
    <property type="component" value="Unassembled WGS sequence"/>
</dbReference>
<keyword evidence="1" id="KW-1133">Transmembrane helix</keyword>
<dbReference type="InParanoid" id="A0A0H2RAV1"/>
<dbReference type="EMBL" id="KQ086071">
    <property type="protein sequence ID" value="KLO08944.1"/>
    <property type="molecule type" value="Genomic_DNA"/>
</dbReference>
<feature type="transmembrane region" description="Helical" evidence="1">
    <location>
        <begin position="405"/>
        <end position="430"/>
    </location>
</feature>
<dbReference type="OrthoDB" id="9451547at2759"/>
<dbReference type="AlphaFoldDB" id="A0A0H2RAV1"/>
<evidence type="ECO:0000313" key="2">
    <source>
        <dbReference type="EMBL" id="KLO08944.1"/>
    </source>
</evidence>
<dbReference type="PANTHER" id="PTHR35043:SF7">
    <property type="entry name" value="TRANSCRIPTION FACTOR DOMAIN-CONTAINING PROTEIN"/>
    <property type="match status" value="1"/>
</dbReference>
<feature type="transmembrane region" description="Helical" evidence="1">
    <location>
        <begin position="372"/>
        <end position="393"/>
    </location>
</feature>
<evidence type="ECO:0000313" key="3">
    <source>
        <dbReference type="Proteomes" id="UP000053477"/>
    </source>
</evidence>
<dbReference type="STRING" id="27342.A0A0H2RAV1"/>
<organism evidence="2 3">
    <name type="scientific">Schizopora paradoxa</name>
    <dbReference type="NCBI Taxonomy" id="27342"/>
    <lineage>
        <taxon>Eukaryota</taxon>
        <taxon>Fungi</taxon>
        <taxon>Dikarya</taxon>
        <taxon>Basidiomycota</taxon>
        <taxon>Agaricomycotina</taxon>
        <taxon>Agaricomycetes</taxon>
        <taxon>Hymenochaetales</taxon>
        <taxon>Schizoporaceae</taxon>
        <taxon>Schizopora</taxon>
    </lineage>
</organism>
<gene>
    <name evidence="2" type="ORF">SCHPADRAFT_858427</name>
</gene>
<protein>
    <submittedName>
        <fullName evidence="2">Uncharacterized protein</fullName>
    </submittedName>
</protein>
<keyword evidence="3" id="KW-1185">Reference proteome</keyword>
<dbReference type="PANTHER" id="PTHR35043">
    <property type="entry name" value="TRANSCRIPTION FACTOR DOMAIN-CONTAINING PROTEIN"/>
    <property type="match status" value="1"/>
</dbReference>
<feature type="transmembrane region" description="Helical" evidence="1">
    <location>
        <begin position="450"/>
        <end position="472"/>
    </location>
</feature>
<proteinExistence type="predicted"/>
<accession>A0A0H2RAV1</accession>
<name>A0A0H2RAV1_9AGAM</name>
<sequence>MHSLQNTTLLSSSTETDPPFVWVPSSTTRGTLQILSLCASTTLICIWSAVHRDIPSRRLTGLHPYALQATWVFAAFFLPEFVFAHALKQLLRARSLVTKFSKNRDVTHWLSFWRRREGEADNFNGDGTSMDKEALIIHDVKCQSFTLAHAFYTIMGGYAFDVDAPTAETGDNERIRAIIGPTGVQFLMEHDPELCPDFSPSSIAARSNSNGLNKALLILQLLWFCTSCVSRIASRLPLTLLEVVTAAHGLCTLATYAAWWHKPLNVEEPTLIMGEHAREAYALYRMIQRDDIELLREASRTVSSVDVQPDSQTELALALRATLRYGISDTDLQSLMDDPRLVVLPTESRSMIKNATDLINGLLSPISSGKSYAPSVVAMMSLTAVYGSVHLFGWNSQFPTQVERILWRIATVSICSSGTNFIVFSLLFAFLGGFAEAILHWDVGDFVKIFWAYCIIPFTILLYLLGDLYLLVESIRQLFYLPSEAFVTASWSNYFPHFS</sequence>
<evidence type="ECO:0000256" key="1">
    <source>
        <dbReference type="SAM" id="Phobius"/>
    </source>
</evidence>